<evidence type="ECO:0000313" key="5">
    <source>
        <dbReference type="Proteomes" id="UP000775872"/>
    </source>
</evidence>
<proteinExistence type="inferred from homology"/>
<dbReference type="SUPFAM" id="SSF52096">
    <property type="entry name" value="ClpP/crotonase"/>
    <property type="match status" value="1"/>
</dbReference>
<dbReference type="Pfam" id="PF00378">
    <property type="entry name" value="ECH_1"/>
    <property type="match status" value="1"/>
</dbReference>
<dbReference type="CDD" id="cd06558">
    <property type="entry name" value="crotonase-like"/>
    <property type="match status" value="1"/>
</dbReference>
<comment type="similarity">
    <text evidence="1 2">Belongs to the enoyl-CoA hydratase/isomerase family.</text>
</comment>
<keyword evidence="3" id="KW-0732">Signal</keyword>
<dbReference type="Proteomes" id="UP000775872">
    <property type="component" value="Unassembled WGS sequence"/>
</dbReference>
<dbReference type="EMBL" id="CABFOC020000063">
    <property type="protein sequence ID" value="CAH0056009.1"/>
    <property type="molecule type" value="Genomic_DNA"/>
</dbReference>
<keyword evidence="5" id="KW-1185">Reference proteome</keyword>
<protein>
    <recommendedName>
        <fullName evidence="6">Enoyl-CoA hydratase</fullName>
    </recommendedName>
</protein>
<reference evidence="4" key="1">
    <citation type="submission" date="2021-10" db="EMBL/GenBank/DDBJ databases">
        <authorList>
            <person name="Piombo E."/>
        </authorList>
    </citation>
    <scope>NUCLEOTIDE SEQUENCE</scope>
</reference>
<evidence type="ECO:0000256" key="1">
    <source>
        <dbReference type="ARBA" id="ARBA00005254"/>
    </source>
</evidence>
<organism evidence="4 5">
    <name type="scientific">Clonostachys solani</name>
    <dbReference type="NCBI Taxonomy" id="160281"/>
    <lineage>
        <taxon>Eukaryota</taxon>
        <taxon>Fungi</taxon>
        <taxon>Dikarya</taxon>
        <taxon>Ascomycota</taxon>
        <taxon>Pezizomycotina</taxon>
        <taxon>Sordariomycetes</taxon>
        <taxon>Hypocreomycetidae</taxon>
        <taxon>Hypocreales</taxon>
        <taxon>Bionectriaceae</taxon>
        <taxon>Clonostachys</taxon>
    </lineage>
</organism>
<dbReference type="GO" id="GO:0006635">
    <property type="term" value="P:fatty acid beta-oxidation"/>
    <property type="evidence" value="ECO:0007669"/>
    <property type="project" value="TreeGrafter"/>
</dbReference>
<dbReference type="InterPro" id="IPR018376">
    <property type="entry name" value="Enoyl-CoA_hyd/isom_CS"/>
</dbReference>
<evidence type="ECO:0000256" key="2">
    <source>
        <dbReference type="RuleBase" id="RU003707"/>
    </source>
</evidence>
<feature type="chain" id="PRO_5040202877" description="Enoyl-CoA hydratase" evidence="3">
    <location>
        <begin position="23"/>
        <end position="309"/>
    </location>
</feature>
<name>A0A9N9ZJ17_9HYPO</name>
<dbReference type="PANTHER" id="PTHR11941:SF54">
    <property type="entry name" value="ENOYL-COA HYDRATASE, MITOCHONDRIAL"/>
    <property type="match status" value="1"/>
</dbReference>
<comment type="caution">
    <text evidence="4">The sequence shown here is derived from an EMBL/GenBank/DDBJ whole genome shotgun (WGS) entry which is preliminary data.</text>
</comment>
<dbReference type="AlphaFoldDB" id="A0A9N9ZJ17"/>
<feature type="non-terminal residue" evidence="4">
    <location>
        <position position="1"/>
    </location>
</feature>
<dbReference type="Gene3D" id="3.90.226.10">
    <property type="entry name" value="2-enoyl-CoA Hydratase, Chain A, domain 1"/>
    <property type="match status" value="1"/>
</dbReference>
<feature type="signal peptide" evidence="3">
    <location>
        <begin position="1"/>
        <end position="22"/>
    </location>
</feature>
<dbReference type="InterPro" id="IPR029045">
    <property type="entry name" value="ClpP/crotonase-like_dom_sf"/>
</dbReference>
<evidence type="ECO:0000256" key="3">
    <source>
        <dbReference type="SAM" id="SignalP"/>
    </source>
</evidence>
<evidence type="ECO:0008006" key="6">
    <source>
        <dbReference type="Google" id="ProtNLM"/>
    </source>
</evidence>
<sequence length="309" mass="33921">MSITQFCLLSLSLVLQVLPVQAKVTSESPSQYGTITHSQQGAVLSVLFDNNSTEINIYDNKIQSDLYDLVSQLQNDTTVKVLVFRSANPDFFLAHGELTAREGTPNFALDDPRNEVANAWRLFYNITELPMASIAVVNGRARGAGNEFVMSCDMRFATKSSMFGQPEVGLGFNPGAGATQYLPRLIGRGRALEYLLTGLDVTGEEAEQLGWVNRAFGEASEMEEFVGDLARRIALFPNLAIANIKALVNTATRPSLEDLAEEGRRYLGAASTEEAQGLINKTLELTNDESRGWFELDVGEHLPKLYNST</sequence>
<gene>
    <name evidence="4" type="ORF">CSOL1703_00005943</name>
</gene>
<dbReference type="PROSITE" id="PS00166">
    <property type="entry name" value="ENOYL_COA_HYDRATASE"/>
    <property type="match status" value="1"/>
</dbReference>
<dbReference type="GO" id="GO:0003824">
    <property type="term" value="F:catalytic activity"/>
    <property type="evidence" value="ECO:0007669"/>
    <property type="project" value="InterPro"/>
</dbReference>
<dbReference type="OrthoDB" id="410701at2759"/>
<dbReference type="PANTHER" id="PTHR11941">
    <property type="entry name" value="ENOYL-COA HYDRATASE-RELATED"/>
    <property type="match status" value="1"/>
</dbReference>
<evidence type="ECO:0000313" key="4">
    <source>
        <dbReference type="EMBL" id="CAH0056009.1"/>
    </source>
</evidence>
<dbReference type="InterPro" id="IPR001753">
    <property type="entry name" value="Enoyl-CoA_hydra/iso"/>
</dbReference>
<accession>A0A9N9ZJ17</accession>